<evidence type="ECO:0000256" key="7">
    <source>
        <dbReference type="SAM" id="MobiDB-lite"/>
    </source>
</evidence>
<feature type="region of interest" description="Disordered" evidence="7">
    <location>
        <begin position="319"/>
        <end position="350"/>
    </location>
</feature>
<protein>
    <recommendedName>
        <fullName evidence="6">AT-hook motif nuclear-localized protein</fullName>
    </recommendedName>
</protein>
<dbReference type="SMART" id="SM00384">
    <property type="entry name" value="AT_hook"/>
    <property type="match status" value="2"/>
</dbReference>
<feature type="compositionally biased region" description="Polar residues" evidence="7">
    <location>
        <begin position="122"/>
        <end position="141"/>
    </location>
</feature>
<sequence length="375" mass="38580">MDSREAAAVPLQVAPHPPSHHHHHHLHHQPNMMLRPPPSSYPTNTATHPSMITTPNLPPAAATGAGFPFNSVAAQRPQVKQLDGEGLNAGGFGGSSPPSSGGMRFGVDPAKKKRGRPRKYNSDGNTSLALAPTSTISSGHTDSGGGAASEPPIKRNRGRPPGSGKKQLDALGGVGGVGFTPHVITVKTGEDIASKIKSFSQQGPRTICILSANGAICNVTLRQPAISGGVVTYEGRFEIISLSGSYWFSENNGNHIRDGGLSVSLAGPDGRVLGGGVAGVLLAASPVQVIVGSFIAPNSASKSGPSAVPQAQMMNLGGQITEASPPQGASSESSDENDGSSIQPQRGHGIIYGNPGQLIHGMQMYQQLWAAQNPQ</sequence>
<evidence type="ECO:0000256" key="6">
    <source>
        <dbReference type="RuleBase" id="RU367031"/>
    </source>
</evidence>
<dbReference type="Gene3D" id="3.30.1330.80">
    <property type="entry name" value="Hypothetical protein, similar to alpha- acetolactate decarboxylase, domain 2"/>
    <property type="match status" value="1"/>
</dbReference>
<evidence type="ECO:0000313" key="10">
    <source>
        <dbReference type="Proteomes" id="UP001159364"/>
    </source>
</evidence>
<name>A0AAV8SQR5_9ROSI</name>
<evidence type="ECO:0000256" key="3">
    <source>
        <dbReference type="ARBA" id="ARBA00023125"/>
    </source>
</evidence>
<organism evidence="9 10">
    <name type="scientific">Erythroxylum novogranatense</name>
    <dbReference type="NCBI Taxonomy" id="1862640"/>
    <lineage>
        <taxon>Eukaryota</taxon>
        <taxon>Viridiplantae</taxon>
        <taxon>Streptophyta</taxon>
        <taxon>Embryophyta</taxon>
        <taxon>Tracheophyta</taxon>
        <taxon>Spermatophyta</taxon>
        <taxon>Magnoliopsida</taxon>
        <taxon>eudicotyledons</taxon>
        <taxon>Gunneridae</taxon>
        <taxon>Pentapetalae</taxon>
        <taxon>rosids</taxon>
        <taxon>fabids</taxon>
        <taxon>Malpighiales</taxon>
        <taxon>Erythroxylaceae</taxon>
        <taxon>Erythroxylum</taxon>
    </lineage>
</organism>
<evidence type="ECO:0000256" key="2">
    <source>
        <dbReference type="ARBA" id="ARBA00023015"/>
    </source>
</evidence>
<dbReference type="CDD" id="cd11378">
    <property type="entry name" value="DUF296"/>
    <property type="match status" value="1"/>
</dbReference>
<comment type="caution">
    <text evidence="9">The sequence shown here is derived from an EMBL/GenBank/DDBJ whole genome shotgun (WGS) entry which is preliminary data.</text>
</comment>
<dbReference type="GO" id="GO:0005634">
    <property type="term" value="C:nucleus"/>
    <property type="evidence" value="ECO:0007669"/>
    <property type="project" value="UniProtKB-SubCell"/>
</dbReference>
<comment type="subcellular location">
    <subcellularLocation>
        <location evidence="6">Nucleus</location>
    </subcellularLocation>
</comment>
<accession>A0AAV8SQR5</accession>
<evidence type="ECO:0000256" key="4">
    <source>
        <dbReference type="ARBA" id="ARBA00023163"/>
    </source>
</evidence>
<dbReference type="InterPro" id="IPR005175">
    <property type="entry name" value="PPC_dom"/>
</dbReference>
<feature type="domain" description="PPC" evidence="8">
    <location>
        <begin position="175"/>
        <end position="316"/>
    </location>
</feature>
<dbReference type="SUPFAM" id="SSF117856">
    <property type="entry name" value="AF0104/ALDC/Ptd012-like"/>
    <property type="match status" value="1"/>
</dbReference>
<evidence type="ECO:0000256" key="1">
    <source>
        <dbReference type="ARBA" id="ARBA00003687"/>
    </source>
</evidence>
<feature type="region of interest" description="Disordered" evidence="7">
    <location>
        <begin position="1"/>
        <end position="36"/>
    </location>
</feature>
<gene>
    <name evidence="9" type="ORF">K2173_002821</name>
</gene>
<evidence type="ECO:0000259" key="8">
    <source>
        <dbReference type="PROSITE" id="PS51742"/>
    </source>
</evidence>
<keyword evidence="4 6" id="KW-0804">Transcription</keyword>
<dbReference type="Proteomes" id="UP001159364">
    <property type="component" value="Linkage Group LG09"/>
</dbReference>
<proteinExistence type="predicted"/>
<dbReference type="InterPro" id="IPR039605">
    <property type="entry name" value="AHL"/>
</dbReference>
<dbReference type="GO" id="GO:0003680">
    <property type="term" value="F:minor groove of adenine-thymine-rich DNA binding"/>
    <property type="evidence" value="ECO:0007669"/>
    <property type="project" value="UniProtKB-UniRule"/>
</dbReference>
<keyword evidence="10" id="KW-1185">Reference proteome</keyword>
<dbReference type="AlphaFoldDB" id="A0AAV8SQR5"/>
<comment type="domain">
    <text evidence="6">The PPC domain mediates interactions between AHL proteins.</text>
</comment>
<dbReference type="EMBL" id="JAIWQS010000009">
    <property type="protein sequence ID" value="KAJ8754370.1"/>
    <property type="molecule type" value="Genomic_DNA"/>
</dbReference>
<reference evidence="9 10" key="1">
    <citation type="submission" date="2021-09" db="EMBL/GenBank/DDBJ databases">
        <title>Genomic insights and catalytic innovation underlie evolution of tropane alkaloids biosynthesis.</title>
        <authorList>
            <person name="Wang Y.-J."/>
            <person name="Tian T."/>
            <person name="Huang J.-P."/>
            <person name="Huang S.-X."/>
        </authorList>
    </citation>
    <scope>NUCLEOTIDE SEQUENCE [LARGE SCALE GENOMIC DNA]</scope>
    <source>
        <strain evidence="9">KIB-2018</strain>
        <tissue evidence="9">Leaf</tissue>
    </source>
</reference>
<keyword evidence="2 6" id="KW-0805">Transcription regulation</keyword>
<evidence type="ECO:0000256" key="5">
    <source>
        <dbReference type="ARBA" id="ARBA00023242"/>
    </source>
</evidence>
<dbReference type="PROSITE" id="PS51742">
    <property type="entry name" value="PPC"/>
    <property type="match status" value="1"/>
</dbReference>
<feature type="region of interest" description="Disordered" evidence="7">
    <location>
        <begin position="83"/>
        <end position="173"/>
    </location>
</feature>
<dbReference type="PANTHER" id="PTHR31500">
    <property type="entry name" value="AT-HOOK MOTIF NUCLEAR-LOCALIZED PROTEIN 9"/>
    <property type="match status" value="1"/>
</dbReference>
<keyword evidence="3 6" id="KW-0238">DNA-binding</keyword>
<dbReference type="PANTHER" id="PTHR31500:SF51">
    <property type="entry name" value="AT-HOOK MOTIF NUCLEAR-LOCALIZED PROTEIN 8"/>
    <property type="match status" value="1"/>
</dbReference>
<evidence type="ECO:0000313" key="9">
    <source>
        <dbReference type="EMBL" id="KAJ8754370.1"/>
    </source>
</evidence>
<comment type="function">
    <text evidence="1 6">Transcription factor that specifically binds AT-rich DNA sequences related to the nuclear matrix attachment regions (MARs).</text>
</comment>
<dbReference type="InterPro" id="IPR017956">
    <property type="entry name" value="AT_hook_DNA-bd_motif"/>
</dbReference>
<dbReference type="Pfam" id="PF03479">
    <property type="entry name" value="PCC"/>
    <property type="match status" value="1"/>
</dbReference>
<keyword evidence="5 6" id="KW-0539">Nucleus</keyword>
<feature type="compositionally biased region" description="Basic residues" evidence="7">
    <location>
        <begin position="18"/>
        <end position="28"/>
    </location>
</feature>